<evidence type="ECO:0000256" key="1">
    <source>
        <dbReference type="SAM" id="MobiDB-lite"/>
    </source>
</evidence>
<protein>
    <submittedName>
        <fullName evidence="2">Uncharacterized protein</fullName>
    </submittedName>
</protein>
<dbReference type="PaxDb" id="29760-VIT_04s0069g00360.t01"/>
<proteinExistence type="predicted"/>
<dbReference type="EMBL" id="FN595500">
    <property type="protein sequence ID" value="CCB48844.1"/>
    <property type="molecule type" value="Genomic_DNA"/>
</dbReference>
<dbReference type="InParanoid" id="F6H9F1"/>
<evidence type="ECO:0000313" key="3">
    <source>
        <dbReference type="Proteomes" id="UP000009183"/>
    </source>
</evidence>
<feature type="region of interest" description="Disordered" evidence="1">
    <location>
        <begin position="45"/>
        <end position="65"/>
    </location>
</feature>
<sequence>MGNHIKPKKERGEERKTQVFLIMPRFHQMSDPALFQRKLVGQKTRNHNVEGGSDAENHEDYIKVI</sequence>
<gene>
    <name evidence="2" type="ordered locus">VIT_04s0069g00360</name>
</gene>
<keyword evidence="3" id="KW-1185">Reference proteome</keyword>
<evidence type="ECO:0000313" key="2">
    <source>
        <dbReference type="EMBL" id="CCB48844.1"/>
    </source>
</evidence>
<accession>F6H9F1</accession>
<dbReference type="Proteomes" id="UP000009183">
    <property type="component" value="Chromosome 4"/>
</dbReference>
<dbReference type="HOGENOM" id="CLU_2854249_0_0_1"/>
<dbReference type="AlphaFoldDB" id="F6H9F1"/>
<feature type="compositionally biased region" description="Basic and acidic residues" evidence="1">
    <location>
        <begin position="55"/>
        <end position="65"/>
    </location>
</feature>
<organism evidence="2 3">
    <name type="scientific">Vitis vinifera</name>
    <name type="common">Grape</name>
    <dbReference type="NCBI Taxonomy" id="29760"/>
    <lineage>
        <taxon>Eukaryota</taxon>
        <taxon>Viridiplantae</taxon>
        <taxon>Streptophyta</taxon>
        <taxon>Embryophyta</taxon>
        <taxon>Tracheophyta</taxon>
        <taxon>Spermatophyta</taxon>
        <taxon>Magnoliopsida</taxon>
        <taxon>eudicotyledons</taxon>
        <taxon>Gunneridae</taxon>
        <taxon>Pentapetalae</taxon>
        <taxon>rosids</taxon>
        <taxon>Vitales</taxon>
        <taxon>Vitaceae</taxon>
        <taxon>Viteae</taxon>
        <taxon>Vitis</taxon>
    </lineage>
</organism>
<name>F6H9F1_VITVI</name>
<reference evidence="3" key="1">
    <citation type="journal article" date="2007" name="Nature">
        <title>The grapevine genome sequence suggests ancestral hexaploidization in major angiosperm phyla.</title>
        <authorList>
            <consortium name="The French-Italian Public Consortium for Grapevine Genome Characterization."/>
            <person name="Jaillon O."/>
            <person name="Aury J.-M."/>
            <person name="Noel B."/>
            <person name="Policriti A."/>
            <person name="Clepet C."/>
            <person name="Casagrande A."/>
            <person name="Choisne N."/>
            <person name="Aubourg S."/>
            <person name="Vitulo N."/>
            <person name="Jubin C."/>
            <person name="Vezzi A."/>
            <person name="Legeai F."/>
            <person name="Hugueney P."/>
            <person name="Dasilva C."/>
            <person name="Horner D."/>
            <person name="Mica E."/>
            <person name="Jublot D."/>
            <person name="Poulain J."/>
            <person name="Bruyere C."/>
            <person name="Billault A."/>
            <person name="Segurens B."/>
            <person name="Gouyvenoux M."/>
            <person name="Ugarte E."/>
            <person name="Cattonaro F."/>
            <person name="Anthouard V."/>
            <person name="Vico V."/>
            <person name="Del Fabbro C."/>
            <person name="Alaux M."/>
            <person name="Di Gaspero G."/>
            <person name="Dumas V."/>
            <person name="Felice N."/>
            <person name="Paillard S."/>
            <person name="Juman I."/>
            <person name="Moroldo M."/>
            <person name="Scalabrin S."/>
            <person name="Canaguier A."/>
            <person name="Le Clainche I."/>
            <person name="Malacrida G."/>
            <person name="Durand E."/>
            <person name="Pesole G."/>
            <person name="Laucou V."/>
            <person name="Chatelet P."/>
            <person name="Merdinoglu D."/>
            <person name="Delledonne M."/>
            <person name="Pezzotti M."/>
            <person name="Lecharny A."/>
            <person name="Scarpelli C."/>
            <person name="Artiguenave F."/>
            <person name="Pe M.E."/>
            <person name="Valle G."/>
            <person name="Morgante M."/>
            <person name="Caboche M."/>
            <person name="Adam-Blondon A.-F."/>
            <person name="Weissenbach J."/>
            <person name="Quetier F."/>
            <person name="Wincker P."/>
        </authorList>
    </citation>
    <scope>NUCLEOTIDE SEQUENCE [LARGE SCALE GENOMIC DNA]</scope>
    <source>
        <strain evidence="3">cv. Pinot noir / PN40024</strain>
    </source>
</reference>